<sequence>MSLPESVLLDTCSDADFLRLSERIASGAVAVFPTDTVYGIGCSAACASSVTRVFTVKHRDAAKPLPVFVPDIARVLPWIEPAARVMAQRLASVFWPGALTIVVDVAGSGLYTQPLPHPEASSIGFRVPRHTGLLRLLAGGLLMAQTSLNESGESVIESLDAPGAPRLLERADLVLDSRRRPEGRPSTVVRLTAGSWSILREGSISPADVAAALVGEVP</sequence>
<reference evidence="13 14" key="1">
    <citation type="submission" date="2018-09" db="EMBL/GenBank/DDBJ databases">
        <title>Discovery and Ecogenomic Context for Candidatus Cryosericales, a Global Caldiserica Order Active in Thawing Permafrost.</title>
        <authorList>
            <person name="Martinez M.A."/>
            <person name="Woodcroft B.J."/>
            <person name="Ignacio Espinoza J.C."/>
            <person name="Zayed A."/>
            <person name="Singleton C.M."/>
            <person name="Boyd J."/>
            <person name="Li Y.-F."/>
            <person name="Purvine S."/>
            <person name="Maughan H."/>
            <person name="Hodgkins S.B."/>
            <person name="Anderson D."/>
            <person name="Sederholm M."/>
            <person name="Temperton B."/>
            <person name="Saleska S.R."/>
            <person name="Tyson G.W."/>
            <person name="Rich V.I."/>
        </authorList>
    </citation>
    <scope>NUCLEOTIDE SEQUENCE [LARGE SCALE GENOMIC DNA]</scope>
    <source>
        <strain evidence="13 14">SMC7</strain>
    </source>
</reference>
<dbReference type="OrthoDB" id="9814580at2"/>
<dbReference type="EC" id="2.7.7.87" evidence="3"/>
<evidence type="ECO:0000256" key="10">
    <source>
        <dbReference type="ARBA" id="ARBA00029774"/>
    </source>
</evidence>
<evidence type="ECO:0000256" key="5">
    <source>
        <dbReference type="ARBA" id="ARBA00022679"/>
    </source>
</evidence>
<evidence type="ECO:0000256" key="4">
    <source>
        <dbReference type="ARBA" id="ARBA00022490"/>
    </source>
</evidence>
<dbReference type="GO" id="GO:0006450">
    <property type="term" value="P:regulation of translational fidelity"/>
    <property type="evidence" value="ECO:0007669"/>
    <property type="project" value="TreeGrafter"/>
</dbReference>
<keyword evidence="14" id="KW-1185">Reference proteome</keyword>
<dbReference type="GO" id="GO:0061710">
    <property type="term" value="F:L-threonylcarbamoyladenylate synthase"/>
    <property type="evidence" value="ECO:0007669"/>
    <property type="project" value="UniProtKB-EC"/>
</dbReference>
<evidence type="ECO:0000256" key="1">
    <source>
        <dbReference type="ARBA" id="ARBA00004496"/>
    </source>
</evidence>
<evidence type="ECO:0000256" key="9">
    <source>
        <dbReference type="ARBA" id="ARBA00022840"/>
    </source>
</evidence>
<evidence type="ECO:0000256" key="2">
    <source>
        <dbReference type="ARBA" id="ARBA00007663"/>
    </source>
</evidence>
<keyword evidence="7" id="KW-0548">Nucleotidyltransferase</keyword>
<comment type="similarity">
    <text evidence="2">Belongs to the SUA5 family.</text>
</comment>
<evidence type="ECO:0000256" key="8">
    <source>
        <dbReference type="ARBA" id="ARBA00022741"/>
    </source>
</evidence>
<keyword evidence="9" id="KW-0067">ATP-binding</keyword>
<gene>
    <name evidence="13" type="ORF">SMC7_03910</name>
</gene>
<dbReference type="GO" id="GO:0008033">
    <property type="term" value="P:tRNA processing"/>
    <property type="evidence" value="ECO:0007669"/>
    <property type="project" value="UniProtKB-KW"/>
</dbReference>
<dbReference type="InterPro" id="IPR017945">
    <property type="entry name" value="DHBP_synth_RibB-like_a/b_dom"/>
</dbReference>
<evidence type="ECO:0000313" key="14">
    <source>
        <dbReference type="Proteomes" id="UP000266328"/>
    </source>
</evidence>
<dbReference type="Gene3D" id="3.90.870.10">
    <property type="entry name" value="DHBP synthase"/>
    <property type="match status" value="1"/>
</dbReference>
<keyword evidence="4" id="KW-0963">Cytoplasm</keyword>
<name>A0A398CVC2_9BACT</name>
<dbReference type="GO" id="GO:0005737">
    <property type="term" value="C:cytoplasm"/>
    <property type="evidence" value="ECO:0007669"/>
    <property type="project" value="UniProtKB-SubCell"/>
</dbReference>
<dbReference type="GO" id="GO:0000049">
    <property type="term" value="F:tRNA binding"/>
    <property type="evidence" value="ECO:0007669"/>
    <property type="project" value="TreeGrafter"/>
</dbReference>
<dbReference type="SUPFAM" id="SSF55821">
    <property type="entry name" value="YrdC/RibB"/>
    <property type="match status" value="1"/>
</dbReference>
<dbReference type="PROSITE" id="PS51163">
    <property type="entry name" value="YRDC"/>
    <property type="match status" value="1"/>
</dbReference>
<dbReference type="PANTHER" id="PTHR17490">
    <property type="entry name" value="SUA5"/>
    <property type="match status" value="1"/>
</dbReference>
<proteinExistence type="inferred from homology"/>
<evidence type="ECO:0000256" key="6">
    <source>
        <dbReference type="ARBA" id="ARBA00022694"/>
    </source>
</evidence>
<keyword evidence="6" id="KW-0819">tRNA processing</keyword>
<dbReference type="InterPro" id="IPR006070">
    <property type="entry name" value="Sua5-like_dom"/>
</dbReference>
<dbReference type="Proteomes" id="UP000266328">
    <property type="component" value="Unassembled WGS sequence"/>
</dbReference>
<evidence type="ECO:0000256" key="11">
    <source>
        <dbReference type="ARBA" id="ARBA00048366"/>
    </source>
</evidence>
<comment type="caution">
    <text evidence="13">The sequence shown here is derived from an EMBL/GenBank/DDBJ whole genome shotgun (WGS) entry which is preliminary data.</text>
</comment>
<keyword evidence="5" id="KW-0808">Transferase</keyword>
<dbReference type="EMBL" id="QXIS01000023">
    <property type="protein sequence ID" value="RIE06130.1"/>
    <property type="molecule type" value="Genomic_DNA"/>
</dbReference>
<accession>A0A398CVC2</accession>
<comment type="subcellular location">
    <subcellularLocation>
        <location evidence="1">Cytoplasm</location>
    </subcellularLocation>
</comment>
<comment type="catalytic activity">
    <reaction evidence="11">
        <text>L-threonine + hydrogencarbonate + ATP = L-threonylcarbamoyladenylate + diphosphate + H2O</text>
        <dbReference type="Rhea" id="RHEA:36407"/>
        <dbReference type="ChEBI" id="CHEBI:15377"/>
        <dbReference type="ChEBI" id="CHEBI:17544"/>
        <dbReference type="ChEBI" id="CHEBI:30616"/>
        <dbReference type="ChEBI" id="CHEBI:33019"/>
        <dbReference type="ChEBI" id="CHEBI:57926"/>
        <dbReference type="ChEBI" id="CHEBI:73682"/>
        <dbReference type="EC" id="2.7.7.87"/>
    </reaction>
</comment>
<organism evidence="13 14">
    <name type="scientific">Candidatus Cryosericum terrychapinii</name>
    <dbReference type="NCBI Taxonomy" id="2290919"/>
    <lineage>
        <taxon>Bacteria</taxon>
        <taxon>Pseudomonadati</taxon>
        <taxon>Caldisericota/Cryosericota group</taxon>
        <taxon>Candidatus Cryosericota</taxon>
        <taxon>Candidatus Cryosericia</taxon>
        <taxon>Candidatus Cryosericales</taxon>
        <taxon>Candidatus Cryosericaceae</taxon>
        <taxon>Candidatus Cryosericum</taxon>
    </lineage>
</organism>
<keyword evidence="8" id="KW-0547">Nucleotide-binding</keyword>
<dbReference type="AlphaFoldDB" id="A0A398CVC2"/>
<evidence type="ECO:0000259" key="12">
    <source>
        <dbReference type="PROSITE" id="PS51163"/>
    </source>
</evidence>
<dbReference type="InterPro" id="IPR050156">
    <property type="entry name" value="TC-AMP_synthase_SUA5"/>
</dbReference>
<evidence type="ECO:0000256" key="7">
    <source>
        <dbReference type="ARBA" id="ARBA00022695"/>
    </source>
</evidence>
<dbReference type="Pfam" id="PF01300">
    <property type="entry name" value="Sua5_yciO_yrdC"/>
    <property type="match status" value="1"/>
</dbReference>
<dbReference type="PANTHER" id="PTHR17490:SF16">
    <property type="entry name" value="THREONYLCARBAMOYL-AMP SYNTHASE"/>
    <property type="match status" value="1"/>
</dbReference>
<evidence type="ECO:0000256" key="3">
    <source>
        <dbReference type="ARBA" id="ARBA00012584"/>
    </source>
</evidence>
<evidence type="ECO:0000313" key="13">
    <source>
        <dbReference type="EMBL" id="RIE06130.1"/>
    </source>
</evidence>
<protein>
    <recommendedName>
        <fullName evidence="10">L-threonylcarbamoyladenylate synthase</fullName>
        <ecNumber evidence="3">2.7.7.87</ecNumber>
    </recommendedName>
    <alternativeName>
        <fullName evidence="10">L-threonylcarbamoyladenylate synthase</fullName>
    </alternativeName>
</protein>
<dbReference type="GO" id="GO:0005524">
    <property type="term" value="F:ATP binding"/>
    <property type="evidence" value="ECO:0007669"/>
    <property type="project" value="UniProtKB-KW"/>
</dbReference>
<dbReference type="GO" id="GO:0003725">
    <property type="term" value="F:double-stranded RNA binding"/>
    <property type="evidence" value="ECO:0007669"/>
    <property type="project" value="InterPro"/>
</dbReference>
<feature type="domain" description="YrdC-like" evidence="12">
    <location>
        <begin position="14"/>
        <end position="204"/>
    </location>
</feature>